<organism evidence="2 3">
    <name type="scientific">Coprinellus micaceus</name>
    <name type="common">Glistening ink-cap mushroom</name>
    <name type="synonym">Coprinus micaceus</name>
    <dbReference type="NCBI Taxonomy" id="71717"/>
    <lineage>
        <taxon>Eukaryota</taxon>
        <taxon>Fungi</taxon>
        <taxon>Dikarya</taxon>
        <taxon>Basidiomycota</taxon>
        <taxon>Agaricomycotina</taxon>
        <taxon>Agaricomycetes</taxon>
        <taxon>Agaricomycetidae</taxon>
        <taxon>Agaricales</taxon>
        <taxon>Agaricineae</taxon>
        <taxon>Psathyrellaceae</taxon>
        <taxon>Coprinellus</taxon>
    </lineage>
</organism>
<protein>
    <submittedName>
        <fullName evidence="2">Uncharacterized protein</fullName>
    </submittedName>
</protein>
<dbReference type="AlphaFoldDB" id="A0A4Y7SM58"/>
<evidence type="ECO:0000313" key="3">
    <source>
        <dbReference type="Proteomes" id="UP000298030"/>
    </source>
</evidence>
<feature type="compositionally biased region" description="Basic and acidic residues" evidence="1">
    <location>
        <begin position="97"/>
        <end position="113"/>
    </location>
</feature>
<sequence length="203" mass="22739">MPTPPAQGEDPRVEWKERLKGSTKGGQGVMEAEATGRLEEDMRSASYQREERPSKHQEGLHNMRVLAEDETRAQMQERESTAATPLGGNAISTSLQAEKKALFARFKKERERSSQQNRQQEQPPGPERPPKPEVWLPESTAPPAPPNRIPRSLRKHESPNVGRPAQAKHQGLRDLFNSNGKSHNVNLLHTPSVSQYGPPRLRG</sequence>
<keyword evidence="3" id="KW-1185">Reference proteome</keyword>
<reference evidence="2 3" key="1">
    <citation type="journal article" date="2019" name="Nat. Ecol. Evol.">
        <title>Megaphylogeny resolves global patterns of mushroom evolution.</title>
        <authorList>
            <person name="Varga T."/>
            <person name="Krizsan K."/>
            <person name="Foldi C."/>
            <person name="Dima B."/>
            <person name="Sanchez-Garcia M."/>
            <person name="Sanchez-Ramirez S."/>
            <person name="Szollosi G.J."/>
            <person name="Szarkandi J.G."/>
            <person name="Papp V."/>
            <person name="Albert L."/>
            <person name="Andreopoulos W."/>
            <person name="Angelini C."/>
            <person name="Antonin V."/>
            <person name="Barry K.W."/>
            <person name="Bougher N.L."/>
            <person name="Buchanan P."/>
            <person name="Buyck B."/>
            <person name="Bense V."/>
            <person name="Catcheside P."/>
            <person name="Chovatia M."/>
            <person name="Cooper J."/>
            <person name="Damon W."/>
            <person name="Desjardin D."/>
            <person name="Finy P."/>
            <person name="Geml J."/>
            <person name="Haridas S."/>
            <person name="Hughes K."/>
            <person name="Justo A."/>
            <person name="Karasinski D."/>
            <person name="Kautmanova I."/>
            <person name="Kiss B."/>
            <person name="Kocsube S."/>
            <person name="Kotiranta H."/>
            <person name="LaButti K.M."/>
            <person name="Lechner B.E."/>
            <person name="Liimatainen K."/>
            <person name="Lipzen A."/>
            <person name="Lukacs Z."/>
            <person name="Mihaltcheva S."/>
            <person name="Morgado L.N."/>
            <person name="Niskanen T."/>
            <person name="Noordeloos M.E."/>
            <person name="Ohm R.A."/>
            <person name="Ortiz-Santana B."/>
            <person name="Ovrebo C."/>
            <person name="Racz N."/>
            <person name="Riley R."/>
            <person name="Savchenko A."/>
            <person name="Shiryaev A."/>
            <person name="Soop K."/>
            <person name="Spirin V."/>
            <person name="Szebenyi C."/>
            <person name="Tomsovsky M."/>
            <person name="Tulloss R.E."/>
            <person name="Uehling J."/>
            <person name="Grigoriev I.V."/>
            <person name="Vagvolgyi C."/>
            <person name="Papp T."/>
            <person name="Martin F.M."/>
            <person name="Miettinen O."/>
            <person name="Hibbett D.S."/>
            <person name="Nagy L.G."/>
        </authorList>
    </citation>
    <scope>NUCLEOTIDE SEQUENCE [LARGE SCALE GENOMIC DNA]</scope>
    <source>
        <strain evidence="2 3">FP101781</strain>
    </source>
</reference>
<dbReference type="Proteomes" id="UP000298030">
    <property type="component" value="Unassembled WGS sequence"/>
</dbReference>
<feature type="compositionally biased region" description="Basic and acidic residues" evidence="1">
    <location>
        <begin position="9"/>
        <end position="20"/>
    </location>
</feature>
<feature type="compositionally biased region" description="Polar residues" evidence="1">
    <location>
        <begin position="176"/>
        <end position="195"/>
    </location>
</feature>
<dbReference type="OrthoDB" id="2723779at2759"/>
<feature type="region of interest" description="Disordered" evidence="1">
    <location>
        <begin position="1"/>
        <end position="203"/>
    </location>
</feature>
<accession>A0A4Y7SM58</accession>
<evidence type="ECO:0000256" key="1">
    <source>
        <dbReference type="SAM" id="MobiDB-lite"/>
    </source>
</evidence>
<gene>
    <name evidence="2" type="ORF">FA13DRAFT_1518708</name>
</gene>
<evidence type="ECO:0000313" key="2">
    <source>
        <dbReference type="EMBL" id="TEB22339.1"/>
    </source>
</evidence>
<comment type="caution">
    <text evidence="2">The sequence shown here is derived from an EMBL/GenBank/DDBJ whole genome shotgun (WGS) entry which is preliminary data.</text>
</comment>
<name>A0A4Y7SM58_COPMI</name>
<proteinExistence type="predicted"/>
<feature type="compositionally biased region" description="Basic and acidic residues" evidence="1">
    <location>
        <begin position="34"/>
        <end position="80"/>
    </location>
</feature>
<dbReference type="EMBL" id="QPFP01000093">
    <property type="protein sequence ID" value="TEB22339.1"/>
    <property type="molecule type" value="Genomic_DNA"/>
</dbReference>